<dbReference type="GO" id="GO:0005506">
    <property type="term" value="F:iron ion binding"/>
    <property type="evidence" value="ECO:0007669"/>
    <property type="project" value="InterPro"/>
</dbReference>
<evidence type="ECO:0000256" key="1">
    <source>
        <dbReference type="ARBA" id="ARBA00001971"/>
    </source>
</evidence>
<evidence type="ECO:0000256" key="4">
    <source>
        <dbReference type="ARBA" id="ARBA00023002"/>
    </source>
</evidence>
<organism evidence="7 8">
    <name type="scientific">Fonsecaea multimorphosa CBS 102226</name>
    <dbReference type="NCBI Taxonomy" id="1442371"/>
    <lineage>
        <taxon>Eukaryota</taxon>
        <taxon>Fungi</taxon>
        <taxon>Dikarya</taxon>
        <taxon>Ascomycota</taxon>
        <taxon>Pezizomycotina</taxon>
        <taxon>Eurotiomycetes</taxon>
        <taxon>Chaetothyriomycetidae</taxon>
        <taxon>Chaetothyriales</taxon>
        <taxon>Herpotrichiellaceae</taxon>
        <taxon>Fonsecaea</taxon>
    </lineage>
</organism>
<keyword evidence="5" id="KW-0408">Iron</keyword>
<dbReference type="Gene3D" id="1.10.630.10">
    <property type="entry name" value="Cytochrome P450"/>
    <property type="match status" value="1"/>
</dbReference>
<evidence type="ECO:0000313" key="7">
    <source>
        <dbReference type="EMBL" id="KIY00997.1"/>
    </source>
</evidence>
<proteinExistence type="inferred from homology"/>
<dbReference type="GeneID" id="27709409"/>
<dbReference type="OrthoDB" id="1103324at2759"/>
<dbReference type="Pfam" id="PF00067">
    <property type="entry name" value="p450"/>
    <property type="match status" value="1"/>
</dbReference>
<evidence type="ECO:0000313" key="8">
    <source>
        <dbReference type="Proteomes" id="UP000053411"/>
    </source>
</evidence>
<protein>
    <submittedName>
        <fullName evidence="7">Uncharacterized protein</fullName>
    </submittedName>
</protein>
<dbReference type="STRING" id="1442371.A0A0D2IVB8"/>
<dbReference type="VEuPathDB" id="FungiDB:Z520_03663"/>
<name>A0A0D2IVB8_9EURO</name>
<reference evidence="7 8" key="1">
    <citation type="submission" date="2015-01" db="EMBL/GenBank/DDBJ databases">
        <title>The Genome Sequence of Fonsecaea multimorphosa CBS 102226.</title>
        <authorList>
            <consortium name="The Broad Institute Genomics Platform"/>
            <person name="Cuomo C."/>
            <person name="de Hoog S."/>
            <person name="Gorbushina A."/>
            <person name="Stielow B."/>
            <person name="Teixiera M."/>
            <person name="Abouelleil A."/>
            <person name="Chapman S.B."/>
            <person name="Priest M."/>
            <person name="Young S.K."/>
            <person name="Wortman J."/>
            <person name="Nusbaum C."/>
            <person name="Birren B."/>
        </authorList>
    </citation>
    <scope>NUCLEOTIDE SEQUENCE [LARGE SCALE GENOMIC DNA]</scope>
    <source>
        <strain evidence="7 8">CBS 102226</strain>
    </source>
</reference>
<dbReference type="Proteomes" id="UP000053411">
    <property type="component" value="Unassembled WGS sequence"/>
</dbReference>
<keyword evidence="3" id="KW-0479">Metal-binding</keyword>
<evidence type="ECO:0000256" key="2">
    <source>
        <dbReference type="ARBA" id="ARBA00010617"/>
    </source>
</evidence>
<keyword evidence="4" id="KW-0560">Oxidoreductase</keyword>
<sequence length="133" mass="14878">MVRSASARLANIFPIIQKLRAALTPNVSYAAKLHKIWKELYGSHCTMAKQGLEDVTGLPYFYNDFLRQQTMKGFSDDAAGYIYGTLLEVGSDTTASTLYGSVLAVLIFHKVQKKAQEELHRVVGRDRLPLIDD</sequence>
<evidence type="ECO:0000256" key="3">
    <source>
        <dbReference type="ARBA" id="ARBA00022723"/>
    </source>
</evidence>
<keyword evidence="6" id="KW-0503">Monooxygenase</keyword>
<dbReference type="EMBL" id="KN848066">
    <property type="protein sequence ID" value="KIY00997.1"/>
    <property type="molecule type" value="Genomic_DNA"/>
</dbReference>
<gene>
    <name evidence="7" type="ORF">Z520_03663</name>
</gene>
<dbReference type="PANTHER" id="PTHR46300">
    <property type="entry name" value="P450, PUTATIVE (EUROFUNG)-RELATED-RELATED"/>
    <property type="match status" value="1"/>
</dbReference>
<evidence type="ECO:0000256" key="6">
    <source>
        <dbReference type="ARBA" id="ARBA00023033"/>
    </source>
</evidence>
<comment type="similarity">
    <text evidence="2">Belongs to the cytochrome P450 family.</text>
</comment>
<dbReference type="RefSeq" id="XP_016635119.1">
    <property type="nucleotide sequence ID" value="XM_016774173.1"/>
</dbReference>
<dbReference type="GO" id="GO:0020037">
    <property type="term" value="F:heme binding"/>
    <property type="evidence" value="ECO:0007669"/>
    <property type="project" value="InterPro"/>
</dbReference>
<keyword evidence="8" id="KW-1185">Reference proteome</keyword>
<accession>A0A0D2IVB8</accession>
<comment type="cofactor">
    <cofactor evidence="1">
        <name>heme</name>
        <dbReference type="ChEBI" id="CHEBI:30413"/>
    </cofactor>
</comment>
<dbReference type="GO" id="GO:0016705">
    <property type="term" value="F:oxidoreductase activity, acting on paired donors, with incorporation or reduction of molecular oxygen"/>
    <property type="evidence" value="ECO:0007669"/>
    <property type="project" value="InterPro"/>
</dbReference>
<dbReference type="InterPro" id="IPR001128">
    <property type="entry name" value="Cyt_P450"/>
</dbReference>
<dbReference type="PANTHER" id="PTHR46300:SF2">
    <property type="entry name" value="CYTOCHROME P450 MONOOXYGENASE ALNH-RELATED"/>
    <property type="match status" value="1"/>
</dbReference>
<dbReference type="InterPro" id="IPR050364">
    <property type="entry name" value="Cytochrome_P450_fung"/>
</dbReference>
<dbReference type="GO" id="GO:0004497">
    <property type="term" value="F:monooxygenase activity"/>
    <property type="evidence" value="ECO:0007669"/>
    <property type="project" value="UniProtKB-KW"/>
</dbReference>
<dbReference type="InterPro" id="IPR036396">
    <property type="entry name" value="Cyt_P450_sf"/>
</dbReference>
<dbReference type="SUPFAM" id="SSF48264">
    <property type="entry name" value="Cytochrome P450"/>
    <property type="match status" value="1"/>
</dbReference>
<evidence type="ECO:0000256" key="5">
    <source>
        <dbReference type="ARBA" id="ARBA00023004"/>
    </source>
</evidence>
<dbReference type="AlphaFoldDB" id="A0A0D2IVB8"/>